<dbReference type="EnsemblPlants" id="Pp3c3_37040V3.4">
    <property type="protein sequence ID" value="Pp3c3_37040V3.4"/>
    <property type="gene ID" value="Pp3c3_37040"/>
</dbReference>
<keyword evidence="5" id="KW-0819">tRNA processing</keyword>
<dbReference type="PANTHER" id="PTHR11088">
    <property type="entry name" value="TRNA DIMETHYLALLYLTRANSFERASE"/>
    <property type="match status" value="1"/>
</dbReference>
<evidence type="ECO:0000256" key="5">
    <source>
        <dbReference type="ARBA" id="ARBA00022694"/>
    </source>
</evidence>
<evidence type="ECO:0000256" key="2">
    <source>
        <dbReference type="ARBA" id="ARBA00005842"/>
    </source>
</evidence>
<organism evidence="12 13">
    <name type="scientific">Physcomitrium patens</name>
    <name type="common">Spreading-leaved earth moss</name>
    <name type="synonym">Physcomitrella patens</name>
    <dbReference type="NCBI Taxonomy" id="3218"/>
    <lineage>
        <taxon>Eukaryota</taxon>
        <taxon>Viridiplantae</taxon>
        <taxon>Streptophyta</taxon>
        <taxon>Embryophyta</taxon>
        <taxon>Bryophyta</taxon>
        <taxon>Bryophytina</taxon>
        <taxon>Bryopsida</taxon>
        <taxon>Funariidae</taxon>
        <taxon>Funariales</taxon>
        <taxon>Funariaceae</taxon>
        <taxon>Physcomitrium</taxon>
    </lineage>
</organism>
<keyword evidence="8 11" id="KW-0067">ATP-binding</keyword>
<dbReference type="Pfam" id="PF01715">
    <property type="entry name" value="IPPT"/>
    <property type="match status" value="1"/>
</dbReference>
<dbReference type="EC" id="2.5.1.75" evidence="3"/>
<comment type="similarity">
    <text evidence="2 11">Belongs to the IPP transferase family.</text>
</comment>
<proteinExistence type="inferred from homology"/>
<dbReference type="GO" id="GO:0005524">
    <property type="term" value="F:ATP binding"/>
    <property type="evidence" value="ECO:0007669"/>
    <property type="project" value="UniProtKB-KW"/>
</dbReference>
<name>A0A7I4DSN2_PHYPA</name>
<evidence type="ECO:0000313" key="12">
    <source>
        <dbReference type="EnsemblPlants" id="Pp3c3_37040V3.4"/>
    </source>
</evidence>
<accession>A0A7I4DSN2</accession>
<keyword evidence="9" id="KW-0460">Magnesium</keyword>
<evidence type="ECO:0000256" key="1">
    <source>
        <dbReference type="ARBA" id="ARBA00001946"/>
    </source>
</evidence>
<evidence type="ECO:0000256" key="3">
    <source>
        <dbReference type="ARBA" id="ARBA00012665"/>
    </source>
</evidence>
<protein>
    <recommendedName>
        <fullName evidence="3">tRNA dimethylallyltransferase</fullName>
        <ecNumber evidence="3">2.5.1.75</ecNumber>
    </recommendedName>
</protein>
<dbReference type="HAMAP" id="MF_00185">
    <property type="entry name" value="IPP_trans"/>
    <property type="match status" value="1"/>
</dbReference>
<comment type="catalytic activity">
    <reaction evidence="10">
        <text>adenosine(37) in tRNA + dimethylallyl diphosphate = N(6)-dimethylallyladenosine(37) in tRNA + diphosphate</text>
        <dbReference type="Rhea" id="RHEA:26482"/>
        <dbReference type="Rhea" id="RHEA-COMP:10162"/>
        <dbReference type="Rhea" id="RHEA-COMP:10375"/>
        <dbReference type="ChEBI" id="CHEBI:33019"/>
        <dbReference type="ChEBI" id="CHEBI:57623"/>
        <dbReference type="ChEBI" id="CHEBI:74411"/>
        <dbReference type="ChEBI" id="CHEBI:74415"/>
        <dbReference type="EC" id="2.5.1.75"/>
    </reaction>
</comment>
<dbReference type="InterPro" id="IPR027417">
    <property type="entry name" value="P-loop_NTPase"/>
</dbReference>
<dbReference type="Gene3D" id="1.10.20.140">
    <property type="match status" value="1"/>
</dbReference>
<evidence type="ECO:0000256" key="7">
    <source>
        <dbReference type="ARBA" id="ARBA00022741"/>
    </source>
</evidence>
<reference evidence="12 13" key="2">
    <citation type="journal article" date="2018" name="Plant J.">
        <title>The Physcomitrella patens chromosome-scale assembly reveals moss genome structure and evolution.</title>
        <authorList>
            <person name="Lang D."/>
            <person name="Ullrich K.K."/>
            <person name="Murat F."/>
            <person name="Fuchs J."/>
            <person name="Jenkins J."/>
            <person name="Haas F.B."/>
            <person name="Piednoel M."/>
            <person name="Gundlach H."/>
            <person name="Van Bel M."/>
            <person name="Meyberg R."/>
            <person name="Vives C."/>
            <person name="Morata J."/>
            <person name="Symeonidi A."/>
            <person name="Hiss M."/>
            <person name="Muchero W."/>
            <person name="Kamisugi Y."/>
            <person name="Saleh O."/>
            <person name="Blanc G."/>
            <person name="Decker E.L."/>
            <person name="van Gessel N."/>
            <person name="Grimwood J."/>
            <person name="Hayes R.D."/>
            <person name="Graham S.W."/>
            <person name="Gunter L.E."/>
            <person name="McDaniel S.F."/>
            <person name="Hoernstein S.N.W."/>
            <person name="Larsson A."/>
            <person name="Li F.W."/>
            <person name="Perroud P.F."/>
            <person name="Phillips J."/>
            <person name="Ranjan P."/>
            <person name="Rokshar D.S."/>
            <person name="Rothfels C.J."/>
            <person name="Schneider L."/>
            <person name="Shu S."/>
            <person name="Stevenson D.W."/>
            <person name="Thummler F."/>
            <person name="Tillich M."/>
            <person name="Villarreal Aguilar J.C."/>
            <person name="Widiez T."/>
            <person name="Wong G.K."/>
            <person name="Wymore A."/>
            <person name="Zhang Y."/>
            <person name="Zimmer A.D."/>
            <person name="Quatrano R.S."/>
            <person name="Mayer K.F.X."/>
            <person name="Goodstein D."/>
            <person name="Casacuberta J.M."/>
            <person name="Vandepoele K."/>
            <person name="Reski R."/>
            <person name="Cuming A.C."/>
            <person name="Tuskan G.A."/>
            <person name="Maumus F."/>
            <person name="Salse J."/>
            <person name="Schmutz J."/>
            <person name="Rensing S.A."/>
        </authorList>
    </citation>
    <scope>NUCLEOTIDE SEQUENCE [LARGE SCALE GENOMIC DNA]</scope>
    <source>
        <strain evidence="12 13">cv. Gransden 2004</strain>
    </source>
</reference>
<dbReference type="Gene3D" id="3.40.50.300">
    <property type="entry name" value="P-loop containing nucleotide triphosphate hydrolases"/>
    <property type="match status" value="1"/>
</dbReference>
<keyword evidence="7 11" id="KW-0547">Nucleotide-binding</keyword>
<evidence type="ECO:0000256" key="8">
    <source>
        <dbReference type="ARBA" id="ARBA00022840"/>
    </source>
</evidence>
<keyword evidence="13" id="KW-1185">Reference proteome</keyword>
<keyword evidence="4 11" id="KW-0808">Transferase</keyword>
<keyword evidence="6" id="KW-0203">Cytokinin biosynthesis</keyword>
<dbReference type="GO" id="GO:0008033">
    <property type="term" value="P:tRNA processing"/>
    <property type="evidence" value="ECO:0007669"/>
    <property type="project" value="UniProtKB-KW"/>
</dbReference>
<dbReference type="EMBL" id="ABEU02000003">
    <property type="status" value="NOT_ANNOTATED_CDS"/>
    <property type="molecule type" value="Genomic_DNA"/>
</dbReference>
<dbReference type="SUPFAM" id="SSF52540">
    <property type="entry name" value="P-loop containing nucleoside triphosphate hydrolases"/>
    <property type="match status" value="1"/>
</dbReference>
<gene>
    <name evidence="12" type="primary">LOC112280464</name>
</gene>
<reference evidence="12" key="3">
    <citation type="submission" date="2020-12" db="UniProtKB">
        <authorList>
            <consortium name="EnsemblPlants"/>
        </authorList>
    </citation>
    <scope>IDENTIFICATION</scope>
</reference>
<dbReference type="PANTHER" id="PTHR11088:SF60">
    <property type="entry name" value="TRNA DIMETHYLALLYLTRANSFERASE"/>
    <property type="match status" value="1"/>
</dbReference>
<evidence type="ECO:0000313" key="13">
    <source>
        <dbReference type="Proteomes" id="UP000006727"/>
    </source>
</evidence>
<evidence type="ECO:0000256" key="6">
    <source>
        <dbReference type="ARBA" id="ARBA00022712"/>
    </source>
</evidence>
<dbReference type="NCBIfam" id="TIGR00174">
    <property type="entry name" value="miaA"/>
    <property type="match status" value="1"/>
</dbReference>
<comment type="cofactor">
    <cofactor evidence="1">
        <name>Mg(2+)</name>
        <dbReference type="ChEBI" id="CHEBI:18420"/>
    </cofactor>
</comment>
<dbReference type="AlphaFoldDB" id="A0A7I4DSN2"/>
<sequence>MVSLQFEVGPMYMLTHRAQACLCNCTGGLKLFRGVSSLPNGGICLPKFFSYQCANWGTIGWNTSSVGDSSRDRVLCSKVGPRITLCDSYCAPNSKLGRVRSDGSLNNFVRAFVGETIAKTAGAVGSGKESAMAEDNVEDTDVRGRKGRVVIIAGPTGVGKSRLALALAKRLRGEIISADSVQVYRTLDVGSAKTPVDEREGIPHHLIDIVDPSQDYTAGYFYDDARAATELVLTKGSVPIVVGGTGMYLRWYMTGKVGAPKATKEVFVAVEEEVDRLIKEGGGWDDALRMLADAGDLTTGPSLARNDWYRLRRALEIIKTSGQPRSAFSKLRNCDPDAATEGASWDYDFHCYFLYQPRSELYQKVDLRCEQMAQEGLLDEASSLLDSGLQPNSNSASRSIGYQLAMEFLMECRQVEGAATEERFFLFLEEFQRHSRK</sequence>
<evidence type="ECO:0000256" key="11">
    <source>
        <dbReference type="RuleBase" id="RU003785"/>
    </source>
</evidence>
<evidence type="ECO:0000256" key="10">
    <source>
        <dbReference type="ARBA" id="ARBA00049563"/>
    </source>
</evidence>
<evidence type="ECO:0000256" key="9">
    <source>
        <dbReference type="ARBA" id="ARBA00022842"/>
    </source>
</evidence>
<evidence type="ECO:0000256" key="4">
    <source>
        <dbReference type="ARBA" id="ARBA00022679"/>
    </source>
</evidence>
<dbReference type="Proteomes" id="UP000006727">
    <property type="component" value="Chromosome 3"/>
</dbReference>
<dbReference type="Gramene" id="Pp3c3_37040V3.4">
    <property type="protein sequence ID" value="Pp3c3_37040V3.4"/>
    <property type="gene ID" value="Pp3c3_37040"/>
</dbReference>
<dbReference type="GO" id="GO:0052381">
    <property type="term" value="F:tRNA dimethylallyltransferase activity"/>
    <property type="evidence" value="ECO:0007669"/>
    <property type="project" value="UniProtKB-EC"/>
</dbReference>
<dbReference type="InterPro" id="IPR039657">
    <property type="entry name" value="Dimethylallyltransferase"/>
</dbReference>
<dbReference type="FunFam" id="1.10.20.140:FF:000007">
    <property type="entry name" value="tRNA dimethylallyltransferase 9"/>
    <property type="match status" value="1"/>
</dbReference>
<reference evidence="12 13" key="1">
    <citation type="journal article" date="2008" name="Science">
        <title>The Physcomitrella genome reveals evolutionary insights into the conquest of land by plants.</title>
        <authorList>
            <person name="Rensing S."/>
            <person name="Lang D."/>
            <person name="Zimmer A."/>
            <person name="Terry A."/>
            <person name="Salamov A."/>
            <person name="Shapiro H."/>
            <person name="Nishiyama T."/>
            <person name="Perroud P.-F."/>
            <person name="Lindquist E."/>
            <person name="Kamisugi Y."/>
            <person name="Tanahashi T."/>
            <person name="Sakakibara K."/>
            <person name="Fujita T."/>
            <person name="Oishi K."/>
            <person name="Shin-I T."/>
            <person name="Kuroki Y."/>
            <person name="Toyoda A."/>
            <person name="Suzuki Y."/>
            <person name="Hashimoto A."/>
            <person name="Yamaguchi K."/>
            <person name="Sugano A."/>
            <person name="Kohara Y."/>
            <person name="Fujiyama A."/>
            <person name="Anterola A."/>
            <person name="Aoki S."/>
            <person name="Ashton N."/>
            <person name="Barbazuk W.B."/>
            <person name="Barker E."/>
            <person name="Bennetzen J."/>
            <person name="Bezanilla M."/>
            <person name="Blankenship R."/>
            <person name="Cho S.H."/>
            <person name="Dutcher S."/>
            <person name="Estelle M."/>
            <person name="Fawcett J.A."/>
            <person name="Gundlach H."/>
            <person name="Hanada K."/>
            <person name="Heyl A."/>
            <person name="Hicks K.A."/>
            <person name="Hugh J."/>
            <person name="Lohr M."/>
            <person name="Mayer K."/>
            <person name="Melkozernov A."/>
            <person name="Murata T."/>
            <person name="Nelson D."/>
            <person name="Pils B."/>
            <person name="Prigge M."/>
            <person name="Reiss B."/>
            <person name="Renner T."/>
            <person name="Rombauts S."/>
            <person name="Rushton P."/>
            <person name="Sanderfoot A."/>
            <person name="Schween G."/>
            <person name="Shiu S.-H."/>
            <person name="Stueber K."/>
            <person name="Theodoulou F.L."/>
            <person name="Tu H."/>
            <person name="Van de Peer Y."/>
            <person name="Verrier P.J."/>
            <person name="Waters E."/>
            <person name="Wood A."/>
            <person name="Yang L."/>
            <person name="Cove D."/>
            <person name="Cuming A."/>
            <person name="Hasebe M."/>
            <person name="Lucas S."/>
            <person name="Mishler D.B."/>
            <person name="Reski R."/>
            <person name="Grigoriev I."/>
            <person name="Quatrano R.S."/>
            <person name="Boore J.L."/>
        </authorList>
    </citation>
    <scope>NUCLEOTIDE SEQUENCE [LARGE SCALE GENOMIC DNA]</scope>
    <source>
        <strain evidence="12 13">cv. Gransden 2004</strain>
    </source>
</reference>
<dbReference type="GO" id="GO:0009691">
    <property type="term" value="P:cytokinin biosynthetic process"/>
    <property type="evidence" value="ECO:0007669"/>
    <property type="project" value="UniProtKB-KW"/>
</dbReference>
<dbReference type="InterPro" id="IPR018022">
    <property type="entry name" value="IPT"/>
</dbReference>